<dbReference type="Proteomes" id="UP000074561">
    <property type="component" value="Chromosome"/>
</dbReference>
<gene>
    <name evidence="1" type="ORF">CPter91_5492</name>
</gene>
<proteinExistence type="predicted"/>
<protein>
    <submittedName>
        <fullName evidence="1">Uncharacterized protein</fullName>
    </submittedName>
</protein>
<dbReference type="KEGG" id="cpra:CPter91_5492"/>
<organism evidence="1 2">
    <name type="scientific">Collimonas pratensis</name>
    <dbReference type="NCBI Taxonomy" id="279113"/>
    <lineage>
        <taxon>Bacteria</taxon>
        <taxon>Pseudomonadati</taxon>
        <taxon>Pseudomonadota</taxon>
        <taxon>Betaproteobacteria</taxon>
        <taxon>Burkholderiales</taxon>
        <taxon>Oxalobacteraceae</taxon>
        <taxon>Collimonas</taxon>
    </lineage>
</organism>
<evidence type="ECO:0000313" key="2">
    <source>
        <dbReference type="Proteomes" id="UP000074561"/>
    </source>
</evidence>
<name>A0A127QD67_9BURK</name>
<dbReference type="PATRIC" id="fig|279113.9.peg.5448"/>
<accession>A0A127QD67</accession>
<evidence type="ECO:0000313" key="1">
    <source>
        <dbReference type="EMBL" id="AMP07775.1"/>
    </source>
</evidence>
<reference evidence="1 2" key="1">
    <citation type="submission" date="2015-11" db="EMBL/GenBank/DDBJ databases">
        <title>Exploring the genomic traits of fungus-feeding bacterial genus Collimonas.</title>
        <authorList>
            <person name="Song C."/>
            <person name="Schmidt R."/>
            <person name="de Jager V."/>
            <person name="Krzyzanowska D."/>
            <person name="Jongedijk E."/>
            <person name="Cankar K."/>
            <person name="Beekwilder J."/>
            <person name="van Veen A."/>
            <person name="de Boer W."/>
            <person name="van Veen J.A."/>
            <person name="Garbeva P."/>
        </authorList>
    </citation>
    <scope>NUCLEOTIDE SEQUENCE [LARGE SCALE GENOMIC DNA]</scope>
    <source>
        <strain evidence="1 2">Ter91</strain>
    </source>
</reference>
<dbReference type="STRING" id="279113.CPter91_5492"/>
<sequence length="45" mass="5170">MNFSAIDSFLKSKLKNKSIIQIPQSHLLLLFRLLQPSLSKEILCL</sequence>
<dbReference type="EMBL" id="CP013234">
    <property type="protein sequence ID" value="AMP07775.1"/>
    <property type="molecule type" value="Genomic_DNA"/>
</dbReference>
<dbReference type="AlphaFoldDB" id="A0A127QD67"/>